<dbReference type="InterPro" id="IPR056121">
    <property type="entry name" value="DUF7704"/>
</dbReference>
<evidence type="ECO:0000259" key="2">
    <source>
        <dbReference type="Pfam" id="PF24803"/>
    </source>
</evidence>
<dbReference type="OrthoDB" id="2937326at2759"/>
<comment type="caution">
    <text evidence="3">The sequence shown here is derived from an EMBL/GenBank/DDBJ whole genome shotgun (WGS) entry which is preliminary data.</text>
</comment>
<evidence type="ECO:0000313" key="3">
    <source>
        <dbReference type="EMBL" id="KAF5322916.1"/>
    </source>
</evidence>
<dbReference type="EMBL" id="JAACJJ010000028">
    <property type="protein sequence ID" value="KAF5322916.1"/>
    <property type="molecule type" value="Genomic_DNA"/>
</dbReference>
<keyword evidence="4" id="KW-1185">Reference proteome</keyword>
<feature type="domain" description="DUF7704" evidence="2">
    <location>
        <begin position="21"/>
        <end position="170"/>
    </location>
</feature>
<dbReference type="Proteomes" id="UP000567179">
    <property type="component" value="Unassembled WGS sequence"/>
</dbReference>
<dbReference type="AlphaFoldDB" id="A0A8H5F433"/>
<feature type="transmembrane region" description="Helical" evidence="1">
    <location>
        <begin position="115"/>
        <end position="136"/>
    </location>
</feature>
<feature type="transmembrane region" description="Helical" evidence="1">
    <location>
        <begin position="68"/>
        <end position="94"/>
    </location>
</feature>
<evidence type="ECO:0000256" key="1">
    <source>
        <dbReference type="SAM" id="Phobius"/>
    </source>
</evidence>
<sequence>MHSFFTTPTKCRESTAPRYTSAIPDFYYFCFGAYEPFLTTVGFLGTLADPITTHNSQAPWADAIPYKVLPTATFVSIIQLSLVCCLLGLVNLFVLYAVRTHLKTNPALQEKIVTALLTPLLFGDVFHLSLTLWALGDQRWAFASWSPMLWTTVIVGFTLMIPRILWHAGVGRYVESRDGGFHASHVRLPPTKPEN</sequence>
<keyword evidence="1" id="KW-0472">Membrane</keyword>
<dbReference type="PANTHER" id="PTHR37019">
    <property type="entry name" value="CHROMOSOME 1, WHOLE GENOME SHOTGUN SEQUENCE"/>
    <property type="match status" value="1"/>
</dbReference>
<proteinExistence type="predicted"/>
<accession>A0A8H5F433</accession>
<organism evidence="3 4">
    <name type="scientific">Psilocybe cf. subviscida</name>
    <dbReference type="NCBI Taxonomy" id="2480587"/>
    <lineage>
        <taxon>Eukaryota</taxon>
        <taxon>Fungi</taxon>
        <taxon>Dikarya</taxon>
        <taxon>Basidiomycota</taxon>
        <taxon>Agaricomycotina</taxon>
        <taxon>Agaricomycetes</taxon>
        <taxon>Agaricomycetidae</taxon>
        <taxon>Agaricales</taxon>
        <taxon>Agaricineae</taxon>
        <taxon>Strophariaceae</taxon>
        <taxon>Psilocybe</taxon>
    </lineage>
</organism>
<dbReference type="Pfam" id="PF24803">
    <property type="entry name" value="DUF7704"/>
    <property type="match status" value="1"/>
</dbReference>
<reference evidence="3 4" key="1">
    <citation type="journal article" date="2020" name="ISME J.">
        <title>Uncovering the hidden diversity of litter-decomposition mechanisms in mushroom-forming fungi.</title>
        <authorList>
            <person name="Floudas D."/>
            <person name="Bentzer J."/>
            <person name="Ahren D."/>
            <person name="Johansson T."/>
            <person name="Persson P."/>
            <person name="Tunlid A."/>
        </authorList>
    </citation>
    <scope>NUCLEOTIDE SEQUENCE [LARGE SCALE GENOMIC DNA]</scope>
    <source>
        <strain evidence="3 4">CBS 101986</strain>
    </source>
</reference>
<feature type="transmembrane region" description="Helical" evidence="1">
    <location>
        <begin position="26"/>
        <end position="48"/>
    </location>
</feature>
<keyword evidence="1" id="KW-1133">Transmembrane helix</keyword>
<gene>
    <name evidence="3" type="ORF">D9619_000886</name>
</gene>
<dbReference type="PANTHER" id="PTHR37019:SF2">
    <property type="entry name" value="EXPERA DOMAIN-CONTAINING PROTEIN"/>
    <property type="match status" value="1"/>
</dbReference>
<keyword evidence="1" id="KW-0812">Transmembrane</keyword>
<feature type="transmembrane region" description="Helical" evidence="1">
    <location>
        <begin position="148"/>
        <end position="166"/>
    </location>
</feature>
<protein>
    <recommendedName>
        <fullName evidence="2">DUF7704 domain-containing protein</fullName>
    </recommendedName>
</protein>
<evidence type="ECO:0000313" key="4">
    <source>
        <dbReference type="Proteomes" id="UP000567179"/>
    </source>
</evidence>
<name>A0A8H5F433_9AGAR</name>